<dbReference type="AlphaFoldDB" id="A0A2W4W696"/>
<gene>
    <name evidence="2" type="ORF">DCF17_12240</name>
</gene>
<proteinExistence type="predicted"/>
<dbReference type="Proteomes" id="UP000249081">
    <property type="component" value="Unassembled WGS sequence"/>
</dbReference>
<dbReference type="InterPro" id="IPR013830">
    <property type="entry name" value="SGNH_hydro"/>
</dbReference>
<evidence type="ECO:0000313" key="3">
    <source>
        <dbReference type="Proteomes" id="UP000249081"/>
    </source>
</evidence>
<organism evidence="2 3">
    <name type="scientific">Shackletoniella antarctica</name>
    <dbReference type="NCBI Taxonomy" id="268115"/>
    <lineage>
        <taxon>Bacteria</taxon>
        <taxon>Bacillati</taxon>
        <taxon>Cyanobacteriota</taxon>
        <taxon>Cyanophyceae</taxon>
        <taxon>Oculatellales</taxon>
        <taxon>Oculatellaceae</taxon>
        <taxon>Shackletoniella</taxon>
    </lineage>
</organism>
<name>A0A2W4W696_9CYAN</name>
<dbReference type="PANTHER" id="PTHR30383:SF5">
    <property type="entry name" value="SGNH HYDROLASE-TYPE ESTERASE DOMAIN-CONTAINING PROTEIN"/>
    <property type="match status" value="1"/>
</dbReference>
<dbReference type="InterPro" id="IPR051532">
    <property type="entry name" value="Ester_Hydrolysis_Enzymes"/>
</dbReference>
<reference evidence="2 3" key="2">
    <citation type="submission" date="2018-06" db="EMBL/GenBank/DDBJ databases">
        <title>Metagenomic assembly of (sub)arctic Cyanobacteria and their associated microbiome from non-axenic cultures.</title>
        <authorList>
            <person name="Baurain D."/>
        </authorList>
    </citation>
    <scope>NUCLEOTIDE SEQUENCE [LARGE SCALE GENOMIC DNA]</scope>
    <source>
        <strain evidence="2">ULC041bin1</strain>
    </source>
</reference>
<evidence type="ECO:0000259" key="1">
    <source>
        <dbReference type="Pfam" id="PF13472"/>
    </source>
</evidence>
<dbReference type="Gene3D" id="3.40.50.1110">
    <property type="entry name" value="SGNH hydrolase"/>
    <property type="match status" value="1"/>
</dbReference>
<evidence type="ECO:0000313" key="2">
    <source>
        <dbReference type="EMBL" id="PZO40256.1"/>
    </source>
</evidence>
<dbReference type="Pfam" id="PF13472">
    <property type="entry name" value="Lipase_GDSL_2"/>
    <property type="match status" value="1"/>
</dbReference>
<feature type="domain" description="SGNH hydrolase-type esterase" evidence="1">
    <location>
        <begin position="157"/>
        <end position="293"/>
    </location>
</feature>
<dbReference type="EMBL" id="QBMN01000077">
    <property type="protein sequence ID" value="PZO40256.1"/>
    <property type="molecule type" value="Genomic_DNA"/>
</dbReference>
<dbReference type="SUPFAM" id="SSF52266">
    <property type="entry name" value="SGNH hydrolase"/>
    <property type="match status" value="1"/>
</dbReference>
<dbReference type="InterPro" id="IPR036514">
    <property type="entry name" value="SGNH_hydro_sf"/>
</dbReference>
<dbReference type="GO" id="GO:0004622">
    <property type="term" value="F:phosphatidylcholine lysophospholipase activity"/>
    <property type="evidence" value="ECO:0007669"/>
    <property type="project" value="TreeGrafter"/>
</dbReference>
<reference evidence="3" key="1">
    <citation type="submission" date="2018-04" db="EMBL/GenBank/DDBJ databases">
        <authorList>
            <person name="Cornet L."/>
        </authorList>
    </citation>
    <scope>NUCLEOTIDE SEQUENCE [LARGE SCALE GENOMIC DNA]</scope>
</reference>
<protein>
    <submittedName>
        <fullName evidence="2">G-D-S-L family lipolytic protein</fullName>
    </submittedName>
</protein>
<dbReference type="PANTHER" id="PTHR30383">
    <property type="entry name" value="THIOESTERASE 1/PROTEASE 1/LYSOPHOSPHOLIPASE L1"/>
    <property type="match status" value="1"/>
</dbReference>
<sequence length="302" mass="33234">MATVSLGEAPLGAVSLGTSQEALNSADQPPLSMNAAVNRWPRPAAVRTPVRPALPQLPQRPPALPQGSVGLKPVDGSQLYQFRTATLQAGSLYTQVAPQQYRDQWQRALDTPTYDQWQALLTQEAETMARIQGQRSLTVVVGDSLALWLPLDELPPSQLWLNQSISGETTAQMLQRLHYFAATRPRAIHIMAGINDLKNGATEADVVDNFYQIITRLKQQHPQARLVVYSILPTRLRELPSDRIQSVNRQLATLAEGQGATFVDLHPSFSDGQGQLRPELTTDGLHLSAQGYTLWRAALVSH</sequence>
<accession>A0A2W4W696</accession>
<comment type="caution">
    <text evidence="2">The sequence shown here is derived from an EMBL/GenBank/DDBJ whole genome shotgun (WGS) entry which is preliminary data.</text>
</comment>